<feature type="compositionally biased region" description="Low complexity" evidence="9">
    <location>
        <begin position="1"/>
        <end position="18"/>
    </location>
</feature>
<feature type="compositionally biased region" description="Low complexity" evidence="9">
    <location>
        <begin position="365"/>
        <end position="389"/>
    </location>
</feature>
<evidence type="ECO:0000256" key="9">
    <source>
        <dbReference type="SAM" id="MobiDB-lite"/>
    </source>
</evidence>
<keyword evidence="10" id="KW-0812">Transmembrane</keyword>
<comment type="catalytic activity">
    <reaction evidence="1">
        <text>ATP + protein L-histidine = ADP + protein N-phospho-L-histidine.</text>
        <dbReference type="EC" id="2.7.13.3"/>
    </reaction>
</comment>
<evidence type="ECO:0000256" key="4">
    <source>
        <dbReference type="ARBA" id="ARBA00022679"/>
    </source>
</evidence>
<evidence type="ECO:0000313" key="12">
    <source>
        <dbReference type="EMBL" id="GAA4388189.1"/>
    </source>
</evidence>
<dbReference type="InterPro" id="IPR005467">
    <property type="entry name" value="His_kinase_dom"/>
</dbReference>
<dbReference type="Pfam" id="PF02518">
    <property type="entry name" value="HATPase_c"/>
    <property type="match status" value="1"/>
</dbReference>
<evidence type="ECO:0000259" key="11">
    <source>
        <dbReference type="PROSITE" id="PS50109"/>
    </source>
</evidence>
<gene>
    <name evidence="12" type="ORF">GCM10023167_12710</name>
</gene>
<dbReference type="SUPFAM" id="SSF55874">
    <property type="entry name" value="ATPase domain of HSP90 chaperone/DNA topoisomerase II/histidine kinase"/>
    <property type="match status" value="1"/>
</dbReference>
<protein>
    <recommendedName>
        <fullName evidence="2">histidine kinase</fullName>
        <ecNumber evidence="2">2.7.13.3</ecNumber>
    </recommendedName>
</protein>
<evidence type="ECO:0000256" key="3">
    <source>
        <dbReference type="ARBA" id="ARBA00022553"/>
    </source>
</evidence>
<dbReference type="Pfam" id="PF23539">
    <property type="entry name" value="DUF7134"/>
    <property type="match status" value="1"/>
</dbReference>
<feature type="region of interest" description="Disordered" evidence="9">
    <location>
        <begin position="411"/>
        <end position="437"/>
    </location>
</feature>
<evidence type="ECO:0000256" key="8">
    <source>
        <dbReference type="ARBA" id="ARBA00023012"/>
    </source>
</evidence>
<feature type="domain" description="Histidine kinase" evidence="11">
    <location>
        <begin position="322"/>
        <end position="430"/>
    </location>
</feature>
<evidence type="ECO:0000313" key="13">
    <source>
        <dbReference type="Proteomes" id="UP001500642"/>
    </source>
</evidence>
<keyword evidence="5" id="KW-0547">Nucleotide-binding</keyword>
<dbReference type="InterPro" id="IPR003594">
    <property type="entry name" value="HATPase_dom"/>
</dbReference>
<dbReference type="CDD" id="cd16917">
    <property type="entry name" value="HATPase_UhpB-NarQ-NarX-like"/>
    <property type="match status" value="1"/>
</dbReference>
<dbReference type="GO" id="GO:0016301">
    <property type="term" value="F:kinase activity"/>
    <property type="evidence" value="ECO:0007669"/>
    <property type="project" value="UniProtKB-KW"/>
</dbReference>
<accession>A0ABP8JBC9</accession>
<evidence type="ECO:0000256" key="5">
    <source>
        <dbReference type="ARBA" id="ARBA00022741"/>
    </source>
</evidence>
<evidence type="ECO:0000256" key="2">
    <source>
        <dbReference type="ARBA" id="ARBA00012438"/>
    </source>
</evidence>
<evidence type="ECO:0000256" key="6">
    <source>
        <dbReference type="ARBA" id="ARBA00022777"/>
    </source>
</evidence>
<comment type="caution">
    <text evidence="12">The sequence shown here is derived from an EMBL/GenBank/DDBJ whole genome shotgun (WGS) entry which is preliminary data.</text>
</comment>
<dbReference type="InterPro" id="IPR036890">
    <property type="entry name" value="HATPase_C_sf"/>
</dbReference>
<dbReference type="Gene3D" id="3.30.565.10">
    <property type="entry name" value="Histidine kinase-like ATPase, C-terminal domain"/>
    <property type="match status" value="1"/>
</dbReference>
<keyword evidence="7" id="KW-0067">ATP-binding</keyword>
<dbReference type="PANTHER" id="PTHR24421:SF10">
    <property type="entry name" value="NITRATE_NITRITE SENSOR PROTEIN NARQ"/>
    <property type="match status" value="1"/>
</dbReference>
<feature type="transmembrane region" description="Helical" evidence="10">
    <location>
        <begin position="65"/>
        <end position="83"/>
    </location>
</feature>
<feature type="transmembrane region" description="Helical" evidence="10">
    <location>
        <begin position="161"/>
        <end position="180"/>
    </location>
</feature>
<feature type="region of interest" description="Disordered" evidence="9">
    <location>
        <begin position="359"/>
        <end position="389"/>
    </location>
</feature>
<dbReference type="SMART" id="SM00387">
    <property type="entry name" value="HATPase_c"/>
    <property type="match status" value="1"/>
</dbReference>
<name>A0ABP8JBC9_9MICO</name>
<feature type="region of interest" description="Disordered" evidence="9">
    <location>
        <begin position="1"/>
        <end position="26"/>
    </location>
</feature>
<dbReference type="InterPro" id="IPR050482">
    <property type="entry name" value="Sensor_HK_TwoCompSys"/>
</dbReference>
<evidence type="ECO:0000256" key="10">
    <source>
        <dbReference type="SAM" id="Phobius"/>
    </source>
</evidence>
<feature type="transmembrane region" description="Helical" evidence="10">
    <location>
        <begin position="37"/>
        <end position="59"/>
    </location>
</feature>
<organism evidence="12 13">
    <name type="scientific">Brevibacterium pityocampae</name>
    <dbReference type="NCBI Taxonomy" id="506594"/>
    <lineage>
        <taxon>Bacteria</taxon>
        <taxon>Bacillati</taxon>
        <taxon>Actinomycetota</taxon>
        <taxon>Actinomycetes</taxon>
        <taxon>Micrococcales</taxon>
        <taxon>Brevibacteriaceae</taxon>
        <taxon>Brevibacterium</taxon>
    </lineage>
</organism>
<dbReference type="InterPro" id="IPR011712">
    <property type="entry name" value="Sig_transdc_His_kin_sub3_dim/P"/>
</dbReference>
<dbReference type="PROSITE" id="PS50109">
    <property type="entry name" value="HIS_KIN"/>
    <property type="match status" value="1"/>
</dbReference>
<keyword evidence="3" id="KW-0597">Phosphoprotein</keyword>
<dbReference type="RefSeq" id="WP_345030804.1">
    <property type="nucleotide sequence ID" value="NZ_BAABGL010000006.1"/>
</dbReference>
<keyword evidence="10" id="KW-1133">Transmembrane helix</keyword>
<dbReference type="Gene3D" id="1.20.5.1930">
    <property type="match status" value="1"/>
</dbReference>
<dbReference type="PANTHER" id="PTHR24421">
    <property type="entry name" value="NITRATE/NITRITE SENSOR PROTEIN NARX-RELATED"/>
    <property type="match status" value="1"/>
</dbReference>
<keyword evidence="8" id="KW-0902">Two-component regulatory system</keyword>
<keyword evidence="4" id="KW-0808">Transferase</keyword>
<dbReference type="Proteomes" id="UP001500642">
    <property type="component" value="Unassembled WGS sequence"/>
</dbReference>
<sequence>MARPAPDSPAPAGDGTPAAPAPDPAEARPAPLARFRIPIDIAVAVVAVVYTLPLLPAAAVGQPPIMLLVHVLLAAAIGAALPFRRRHPVAALAVMVIAMSAHALLGAPLLPIDVLALPALYSLAALYRPPVSVPGAAALLTWLLATTLPRLGDEHLNPGEVGLLCVVIAWVWTWGTLVRIRRAHLDELGARALRLEREQHALAEAAAAEERARIAREMHDIVSHSLSVVVVMSEGAAATVDTAPERAREAMLRVRDTGRSALADMRTMLGVLRSPETGPHDPQPGIDRLPELVAESRAAGLPVQLTVDGDHAALSTGLEATVYRIVPEALTNTRRHAGPEVGRVEVAVRTDPGSVRVRIADDGQGPATAPTTAAPASAPAGTSTAGTSAAGNGFGLRGIRERVAASGGIVHAGPRPGGGFEVAAELPTDTRTEGERT</sequence>
<dbReference type="EMBL" id="BAABGL010000006">
    <property type="protein sequence ID" value="GAA4388189.1"/>
    <property type="molecule type" value="Genomic_DNA"/>
</dbReference>
<dbReference type="Pfam" id="PF07730">
    <property type="entry name" value="HisKA_3"/>
    <property type="match status" value="1"/>
</dbReference>
<keyword evidence="6 12" id="KW-0418">Kinase</keyword>
<keyword evidence="10" id="KW-0472">Membrane</keyword>
<reference evidence="13" key="1">
    <citation type="journal article" date="2019" name="Int. J. Syst. Evol. Microbiol.">
        <title>The Global Catalogue of Microorganisms (GCM) 10K type strain sequencing project: providing services to taxonomists for standard genome sequencing and annotation.</title>
        <authorList>
            <consortium name="The Broad Institute Genomics Platform"/>
            <consortium name="The Broad Institute Genome Sequencing Center for Infectious Disease"/>
            <person name="Wu L."/>
            <person name="Ma J."/>
        </authorList>
    </citation>
    <scope>NUCLEOTIDE SEQUENCE [LARGE SCALE GENOMIC DNA]</scope>
    <source>
        <strain evidence="13">JCM 17808</strain>
    </source>
</reference>
<dbReference type="InterPro" id="IPR055558">
    <property type="entry name" value="DUF7134"/>
</dbReference>
<proteinExistence type="predicted"/>
<feature type="transmembrane region" description="Helical" evidence="10">
    <location>
        <begin position="90"/>
        <end position="111"/>
    </location>
</feature>
<feature type="transmembrane region" description="Helical" evidence="10">
    <location>
        <begin position="131"/>
        <end position="149"/>
    </location>
</feature>
<keyword evidence="13" id="KW-1185">Reference proteome</keyword>
<dbReference type="EC" id="2.7.13.3" evidence="2"/>
<feature type="compositionally biased region" description="Basic and acidic residues" evidence="9">
    <location>
        <begin position="428"/>
        <end position="437"/>
    </location>
</feature>
<evidence type="ECO:0000256" key="1">
    <source>
        <dbReference type="ARBA" id="ARBA00000085"/>
    </source>
</evidence>
<evidence type="ECO:0000256" key="7">
    <source>
        <dbReference type="ARBA" id="ARBA00022840"/>
    </source>
</evidence>